<accession>A0ABP9WPM8</accession>
<feature type="transmembrane region" description="Helical" evidence="6">
    <location>
        <begin position="182"/>
        <end position="200"/>
    </location>
</feature>
<evidence type="ECO:0000256" key="6">
    <source>
        <dbReference type="SAM" id="Phobius"/>
    </source>
</evidence>
<evidence type="ECO:0000259" key="7">
    <source>
        <dbReference type="Pfam" id="PF04932"/>
    </source>
</evidence>
<dbReference type="RefSeq" id="WP_345550640.1">
    <property type="nucleotide sequence ID" value="NZ_BAABRT010000012.1"/>
</dbReference>
<feature type="transmembrane region" description="Helical" evidence="6">
    <location>
        <begin position="52"/>
        <end position="70"/>
    </location>
</feature>
<dbReference type="PANTHER" id="PTHR37422:SF13">
    <property type="entry name" value="LIPOPOLYSACCHARIDE BIOSYNTHESIS PROTEIN PA4999-RELATED"/>
    <property type="match status" value="1"/>
</dbReference>
<dbReference type="InterPro" id="IPR007016">
    <property type="entry name" value="O-antigen_ligase-rel_domated"/>
</dbReference>
<evidence type="ECO:0000256" key="3">
    <source>
        <dbReference type="ARBA" id="ARBA00022989"/>
    </source>
</evidence>
<evidence type="ECO:0000256" key="1">
    <source>
        <dbReference type="ARBA" id="ARBA00004141"/>
    </source>
</evidence>
<dbReference type="InterPro" id="IPR051533">
    <property type="entry name" value="WaaL-like"/>
</dbReference>
<keyword evidence="2 6" id="KW-0812">Transmembrane</keyword>
<comment type="subcellular location">
    <subcellularLocation>
        <location evidence="1">Membrane</location>
        <topology evidence="1">Multi-pass membrane protein</topology>
    </subcellularLocation>
</comment>
<gene>
    <name evidence="8" type="ORF">Maes01_01732</name>
</gene>
<dbReference type="EMBL" id="BAABRT010000012">
    <property type="protein sequence ID" value="GAA5525167.1"/>
    <property type="molecule type" value="Genomic_DNA"/>
</dbReference>
<comment type="caution">
    <text evidence="8">The sequence shown here is derived from an EMBL/GenBank/DDBJ whole genome shotgun (WGS) entry which is preliminary data.</text>
</comment>
<proteinExistence type="predicted"/>
<feature type="region of interest" description="Disordered" evidence="5">
    <location>
        <begin position="414"/>
        <end position="441"/>
    </location>
</feature>
<feature type="transmembrane region" description="Helical" evidence="6">
    <location>
        <begin position="252"/>
        <end position="271"/>
    </location>
</feature>
<sequence>MSGSSSSSAVSSRAGLYRQPNSRWVSGLIQFLSASLLLILIGFHLLPDVGRIQTIFYLTLLPSTLLLLVWRQDWRFLRAWQFACFISVPLVLTLSTLWGDSATATIKREVSFYFKVLIYFLLFYCALYLVMEQRGDQMLHRWLRWLIALGTVSCGASLIVYGLDGGFGKLYRIGGISMQNNIDKTAMLYGFHVLFCCYGLSLEPRRWRWLSWTGLGLGCIYIVLSQTKIPIVMAASAICLAAVVSRSKALRIVVVLGVVAVLPATYVLLYGDLPLLHRGEAYSIRLELWAKSLEGFLQSPWIGSGLVHKQFIELDRALPHPHNYLIDVARFAGLAGIAACLWQLAAIARIGLRRDALLSWVPGIYLLWFGFGVLAMLIYAQQPLVKPSYIWIFYWIPLAVLLVHSQLAAARTGSQTQSQREPSLVPSLSQTVNHATSESHG</sequence>
<keyword evidence="9" id="KW-1185">Reference proteome</keyword>
<feature type="transmembrane region" description="Helical" evidence="6">
    <location>
        <begin position="357"/>
        <end position="380"/>
    </location>
</feature>
<protein>
    <recommendedName>
        <fullName evidence="7">O-antigen ligase-related domain-containing protein</fullName>
    </recommendedName>
</protein>
<dbReference type="Proteomes" id="UP001408594">
    <property type="component" value="Unassembled WGS sequence"/>
</dbReference>
<dbReference type="PANTHER" id="PTHR37422">
    <property type="entry name" value="TEICHURONIC ACID BIOSYNTHESIS PROTEIN TUAE"/>
    <property type="match status" value="1"/>
</dbReference>
<reference evidence="8 9" key="1">
    <citation type="submission" date="2024-02" db="EMBL/GenBank/DDBJ databases">
        <title>Microbulbifer aestuariivivens NBRC 112533.</title>
        <authorList>
            <person name="Ichikawa N."/>
            <person name="Katano-Makiyama Y."/>
            <person name="Hidaka K."/>
        </authorList>
    </citation>
    <scope>NUCLEOTIDE SEQUENCE [LARGE SCALE GENOMIC DNA]</scope>
    <source>
        <strain evidence="8 9">NBRC 112533</strain>
    </source>
</reference>
<evidence type="ECO:0000313" key="8">
    <source>
        <dbReference type="EMBL" id="GAA5525167.1"/>
    </source>
</evidence>
<feature type="domain" description="O-antigen ligase-related" evidence="7">
    <location>
        <begin position="216"/>
        <end position="339"/>
    </location>
</feature>
<feature type="transmembrane region" description="Helical" evidence="6">
    <location>
        <begin position="392"/>
        <end position="410"/>
    </location>
</feature>
<evidence type="ECO:0000256" key="2">
    <source>
        <dbReference type="ARBA" id="ARBA00022692"/>
    </source>
</evidence>
<feature type="transmembrane region" description="Helical" evidence="6">
    <location>
        <begin position="324"/>
        <end position="345"/>
    </location>
</feature>
<dbReference type="Pfam" id="PF04932">
    <property type="entry name" value="Wzy_C"/>
    <property type="match status" value="1"/>
</dbReference>
<keyword evidence="4 6" id="KW-0472">Membrane</keyword>
<feature type="transmembrane region" description="Helical" evidence="6">
    <location>
        <begin position="207"/>
        <end position="223"/>
    </location>
</feature>
<name>A0ABP9WPM8_9GAMM</name>
<feature type="transmembrane region" description="Helical" evidence="6">
    <location>
        <begin position="142"/>
        <end position="162"/>
    </location>
</feature>
<feature type="transmembrane region" description="Helical" evidence="6">
    <location>
        <begin position="24"/>
        <end position="46"/>
    </location>
</feature>
<evidence type="ECO:0000256" key="5">
    <source>
        <dbReference type="SAM" id="MobiDB-lite"/>
    </source>
</evidence>
<organism evidence="8 9">
    <name type="scientific">Microbulbifer aestuariivivens</name>
    <dbReference type="NCBI Taxonomy" id="1908308"/>
    <lineage>
        <taxon>Bacteria</taxon>
        <taxon>Pseudomonadati</taxon>
        <taxon>Pseudomonadota</taxon>
        <taxon>Gammaproteobacteria</taxon>
        <taxon>Cellvibrionales</taxon>
        <taxon>Microbulbiferaceae</taxon>
        <taxon>Microbulbifer</taxon>
    </lineage>
</organism>
<feature type="transmembrane region" description="Helical" evidence="6">
    <location>
        <begin position="110"/>
        <end position="130"/>
    </location>
</feature>
<evidence type="ECO:0000256" key="4">
    <source>
        <dbReference type="ARBA" id="ARBA00023136"/>
    </source>
</evidence>
<evidence type="ECO:0000313" key="9">
    <source>
        <dbReference type="Proteomes" id="UP001408594"/>
    </source>
</evidence>
<feature type="transmembrane region" description="Helical" evidence="6">
    <location>
        <begin position="77"/>
        <end position="98"/>
    </location>
</feature>
<feature type="transmembrane region" description="Helical" evidence="6">
    <location>
        <begin position="229"/>
        <end position="245"/>
    </location>
</feature>
<keyword evidence="3 6" id="KW-1133">Transmembrane helix</keyword>